<evidence type="ECO:0000313" key="1">
    <source>
        <dbReference type="EMBL" id="SVD13252.1"/>
    </source>
</evidence>
<organism evidence="1">
    <name type="scientific">marine metagenome</name>
    <dbReference type="NCBI Taxonomy" id="408172"/>
    <lineage>
        <taxon>unclassified sequences</taxon>
        <taxon>metagenomes</taxon>
        <taxon>ecological metagenomes</taxon>
    </lineage>
</organism>
<protein>
    <submittedName>
        <fullName evidence="1">Uncharacterized protein</fullName>
    </submittedName>
</protein>
<dbReference type="EMBL" id="UINC01131504">
    <property type="protein sequence ID" value="SVD13252.1"/>
    <property type="molecule type" value="Genomic_DNA"/>
</dbReference>
<feature type="non-terminal residue" evidence="1">
    <location>
        <position position="40"/>
    </location>
</feature>
<accession>A0A382SUL2</accession>
<proteinExistence type="predicted"/>
<sequence length="40" mass="4971">MLDHIDDEIKKIFFEVFPGLSETNFDWKKKQNDYQDWDSF</sequence>
<name>A0A382SUL2_9ZZZZ</name>
<dbReference type="AlphaFoldDB" id="A0A382SUL2"/>
<reference evidence="1" key="1">
    <citation type="submission" date="2018-05" db="EMBL/GenBank/DDBJ databases">
        <authorList>
            <person name="Lanie J.A."/>
            <person name="Ng W.-L."/>
            <person name="Kazmierczak K.M."/>
            <person name="Andrzejewski T.M."/>
            <person name="Davidsen T.M."/>
            <person name="Wayne K.J."/>
            <person name="Tettelin H."/>
            <person name="Glass J.I."/>
            <person name="Rusch D."/>
            <person name="Podicherti R."/>
            <person name="Tsui H.-C.T."/>
            <person name="Winkler M.E."/>
        </authorList>
    </citation>
    <scope>NUCLEOTIDE SEQUENCE</scope>
</reference>
<gene>
    <name evidence="1" type="ORF">METZ01_LOCUS366106</name>
</gene>